<evidence type="ECO:0000256" key="3">
    <source>
        <dbReference type="ARBA" id="ARBA00022531"/>
    </source>
</evidence>
<feature type="signal peptide" evidence="9">
    <location>
        <begin position="1"/>
        <end position="20"/>
    </location>
</feature>
<organism evidence="11 12">
    <name type="scientific">Elstera litoralis</name>
    <dbReference type="NCBI Taxonomy" id="552518"/>
    <lineage>
        <taxon>Bacteria</taxon>
        <taxon>Pseudomonadati</taxon>
        <taxon>Pseudomonadota</taxon>
        <taxon>Alphaproteobacteria</taxon>
        <taxon>Rhodospirillales</taxon>
        <taxon>Rhodospirillaceae</taxon>
        <taxon>Elstera</taxon>
    </lineage>
</organism>
<dbReference type="SUPFAM" id="SSF46626">
    <property type="entry name" value="Cytochrome c"/>
    <property type="match status" value="1"/>
</dbReference>
<dbReference type="GO" id="GO:0020037">
    <property type="term" value="F:heme binding"/>
    <property type="evidence" value="ECO:0007669"/>
    <property type="project" value="InterPro"/>
</dbReference>
<dbReference type="PROSITE" id="PS51007">
    <property type="entry name" value="CYTC"/>
    <property type="match status" value="1"/>
</dbReference>
<dbReference type="AlphaFoldDB" id="A0A0F3IUS7"/>
<evidence type="ECO:0000256" key="5">
    <source>
        <dbReference type="ARBA" id="ARBA00022723"/>
    </source>
</evidence>
<proteinExistence type="predicted"/>
<keyword evidence="12" id="KW-1185">Reference proteome</keyword>
<comment type="function">
    <text evidence="1">Cytochrome c2 is found mainly in purple, non-sulfur, photosynthetic bacteria where it functions as the electron donor to the oxidized bacteriochlorophyll in the photophosphorylation pathway. However, it may also have a role in the respiratory chain and is found in some non-photosynthetic bacteria.</text>
</comment>
<evidence type="ECO:0000256" key="7">
    <source>
        <dbReference type="ARBA" id="ARBA00023004"/>
    </source>
</evidence>
<name>A0A0F3IUS7_9PROT</name>
<keyword evidence="7 8" id="KW-0408">Iron</keyword>
<dbReference type="InterPro" id="IPR002327">
    <property type="entry name" value="Cyt_c_1A/1B"/>
</dbReference>
<sequence length="124" mass="12929">MRLPLIVFIASLAFAAAARADGDAAAGLKVYTTKCKICHSVDASGKNGVGPGLNGVFGRTAGTKEGFAYSPAMKAMGTVWSADTIKAYVANPKDSVPGNKMAFVGIKNPDELENLMAYLKEVTK</sequence>
<protein>
    <recommendedName>
        <fullName evidence="10">Cytochrome c domain-containing protein</fullName>
    </recommendedName>
</protein>
<dbReference type="GO" id="GO:0009055">
    <property type="term" value="F:electron transfer activity"/>
    <property type="evidence" value="ECO:0007669"/>
    <property type="project" value="InterPro"/>
</dbReference>
<feature type="chain" id="PRO_5002462459" description="Cytochrome c domain-containing protein" evidence="9">
    <location>
        <begin position="21"/>
        <end position="124"/>
    </location>
</feature>
<evidence type="ECO:0000256" key="2">
    <source>
        <dbReference type="ARBA" id="ARBA00022448"/>
    </source>
</evidence>
<dbReference type="OrthoDB" id="9805828at2"/>
<keyword evidence="2" id="KW-0813">Transport</keyword>
<dbReference type="PATRIC" id="fig|552518.3.peg.4805"/>
<dbReference type="GO" id="GO:0015979">
    <property type="term" value="P:photosynthesis"/>
    <property type="evidence" value="ECO:0007669"/>
    <property type="project" value="UniProtKB-KW"/>
</dbReference>
<dbReference type="InterPro" id="IPR036909">
    <property type="entry name" value="Cyt_c-like_dom_sf"/>
</dbReference>
<evidence type="ECO:0000256" key="8">
    <source>
        <dbReference type="PROSITE-ProRule" id="PRU00433"/>
    </source>
</evidence>
<dbReference type="Pfam" id="PF00034">
    <property type="entry name" value="Cytochrom_C"/>
    <property type="match status" value="1"/>
</dbReference>
<evidence type="ECO:0000256" key="9">
    <source>
        <dbReference type="SAM" id="SignalP"/>
    </source>
</evidence>
<keyword evidence="5 8" id="KW-0479">Metal-binding</keyword>
<evidence type="ECO:0000256" key="6">
    <source>
        <dbReference type="ARBA" id="ARBA00022982"/>
    </source>
</evidence>
<dbReference type="GO" id="GO:0046872">
    <property type="term" value="F:metal ion binding"/>
    <property type="evidence" value="ECO:0007669"/>
    <property type="project" value="UniProtKB-KW"/>
</dbReference>
<evidence type="ECO:0000256" key="4">
    <source>
        <dbReference type="ARBA" id="ARBA00022617"/>
    </source>
</evidence>
<dbReference type="Gene3D" id="1.10.760.10">
    <property type="entry name" value="Cytochrome c-like domain"/>
    <property type="match status" value="1"/>
</dbReference>
<comment type="caution">
    <text evidence="11">The sequence shown here is derived from an EMBL/GenBank/DDBJ whole genome shotgun (WGS) entry which is preliminary data.</text>
</comment>
<evidence type="ECO:0000259" key="10">
    <source>
        <dbReference type="PROSITE" id="PS51007"/>
    </source>
</evidence>
<keyword evidence="4 8" id="KW-0349">Heme</keyword>
<keyword evidence="6" id="KW-0249">Electron transport</keyword>
<dbReference type="PRINTS" id="PR00604">
    <property type="entry name" value="CYTCHRMECIAB"/>
</dbReference>
<reference evidence="11 12" key="1">
    <citation type="submission" date="2015-03" db="EMBL/GenBank/DDBJ databases">
        <title>Draft genome sequence of Elstera litoralis.</title>
        <authorList>
            <person name="Rahalkar M.C."/>
            <person name="Dhakephalkar P.K."/>
            <person name="Pore S.D."/>
            <person name="Arora P."/>
            <person name="Kapse N.G."/>
            <person name="Pandit P.S."/>
        </authorList>
    </citation>
    <scope>NUCLEOTIDE SEQUENCE [LARGE SCALE GENOMIC DNA]</scope>
    <source>
        <strain evidence="11 12">Dia-1</strain>
    </source>
</reference>
<keyword evidence="3" id="KW-0602">Photosynthesis</keyword>
<dbReference type="PANTHER" id="PTHR11961">
    <property type="entry name" value="CYTOCHROME C"/>
    <property type="match status" value="1"/>
</dbReference>
<dbReference type="InterPro" id="IPR009056">
    <property type="entry name" value="Cyt_c-like_dom"/>
</dbReference>
<evidence type="ECO:0000313" key="12">
    <source>
        <dbReference type="Proteomes" id="UP000033774"/>
    </source>
</evidence>
<dbReference type="Proteomes" id="UP000033774">
    <property type="component" value="Unassembled WGS sequence"/>
</dbReference>
<dbReference type="RefSeq" id="WP_045774847.1">
    <property type="nucleotide sequence ID" value="NZ_LAJY01000093.1"/>
</dbReference>
<gene>
    <name evidence="11" type="ORF">VZ95_04710</name>
</gene>
<feature type="domain" description="Cytochrome c" evidence="10">
    <location>
        <begin position="22"/>
        <end position="123"/>
    </location>
</feature>
<keyword evidence="9" id="KW-0732">Signal</keyword>
<evidence type="ECO:0000256" key="1">
    <source>
        <dbReference type="ARBA" id="ARBA00003590"/>
    </source>
</evidence>
<accession>A0A0F3IUS7</accession>
<dbReference type="EMBL" id="LAJY01000093">
    <property type="protein sequence ID" value="KJV10461.1"/>
    <property type="molecule type" value="Genomic_DNA"/>
</dbReference>
<evidence type="ECO:0000313" key="11">
    <source>
        <dbReference type="EMBL" id="KJV10461.1"/>
    </source>
</evidence>